<evidence type="ECO:0008006" key="5">
    <source>
        <dbReference type="Google" id="ProtNLM"/>
    </source>
</evidence>
<protein>
    <recommendedName>
        <fullName evidence="5">Adenylate kinase</fullName>
    </recommendedName>
</protein>
<evidence type="ECO:0000256" key="2">
    <source>
        <dbReference type="SAM" id="Phobius"/>
    </source>
</evidence>
<reference evidence="3 4" key="1">
    <citation type="submission" date="2008-07" db="EMBL/GenBank/DDBJ databases">
        <authorList>
            <person name="El-Sayed N."/>
            <person name="Caler E."/>
            <person name="Inman J."/>
            <person name="Amedeo P."/>
            <person name="Hass B."/>
            <person name="Wortman J."/>
        </authorList>
    </citation>
    <scope>NUCLEOTIDE SEQUENCE [LARGE SCALE GENOMIC DNA]</scope>
    <source>
        <strain evidence="4">ATCC 50983 / TXsc</strain>
    </source>
</reference>
<dbReference type="InterPro" id="IPR047499">
    <property type="entry name" value="DD_AK7"/>
</dbReference>
<dbReference type="GeneID" id="9048555"/>
<dbReference type="Gene3D" id="1.20.890.10">
    <property type="entry name" value="cAMP-dependent protein kinase regulatory subunit, dimerization-anchoring domain"/>
    <property type="match status" value="1"/>
</dbReference>
<dbReference type="OMA" id="LAWRISH"/>
<dbReference type="Proteomes" id="UP000007800">
    <property type="component" value="Unassembled WGS sequence"/>
</dbReference>
<sequence>MTDSSITIRFYLAFLEQWEKLQTPRSTPRLPAQLICRAVRYVLEEDNACKFRGYVLDGFPRTAEEAHELFMTPSEGDEEVEGQNEDDGAPRKFAIRCWDRASSNGGLRLIVNDAIRPAWAFLLDSNLESCRRKEIESHGEVTVLDALNGVLDGQMVCREIRVDGVDADDVVDIMAQCIEYDGCPYNYLPSKRDEVESKTIEMEHEELRRKEAETRVREEALAKEAAEIEIRRCAEADRLKQVRDNEQQILEKYSRSLRDYLLDNVVPVLREGIIEACEKTPEDAVSFLAESVELTESPYLFHRSVTAGEGKKPAEDSSMESRRFGKGKLIKRVSHLLGDYWSGLMIFGRIVYLMHCITMLILHIEIIRSPPA</sequence>
<evidence type="ECO:0000313" key="4">
    <source>
        <dbReference type="Proteomes" id="UP000007800"/>
    </source>
</evidence>
<evidence type="ECO:0000256" key="1">
    <source>
        <dbReference type="SAM" id="Coils"/>
    </source>
</evidence>
<dbReference type="Gene3D" id="3.40.50.300">
    <property type="entry name" value="P-loop containing nucleotide triphosphate hydrolases"/>
    <property type="match status" value="1"/>
</dbReference>
<evidence type="ECO:0000313" key="3">
    <source>
        <dbReference type="EMBL" id="EER18592.1"/>
    </source>
</evidence>
<keyword evidence="2" id="KW-0472">Membrane</keyword>
<keyword evidence="1" id="KW-0175">Coiled coil</keyword>
<dbReference type="OrthoDB" id="10262413at2759"/>
<keyword evidence="2" id="KW-1133">Transmembrane helix</keyword>
<keyword evidence="2" id="KW-0812">Transmembrane</keyword>
<dbReference type="Pfam" id="PF05186">
    <property type="entry name" value="Dpy-30"/>
    <property type="match status" value="1"/>
</dbReference>
<dbReference type="InParanoid" id="C5KAD1"/>
<dbReference type="CDD" id="cd22967">
    <property type="entry name" value="DD_AK7"/>
    <property type="match status" value="1"/>
</dbReference>
<dbReference type="InterPro" id="IPR007858">
    <property type="entry name" value="Dpy-30_motif"/>
</dbReference>
<dbReference type="InterPro" id="IPR027417">
    <property type="entry name" value="P-loop_NTPase"/>
</dbReference>
<organism evidence="4">
    <name type="scientific">Perkinsus marinus (strain ATCC 50983 / TXsc)</name>
    <dbReference type="NCBI Taxonomy" id="423536"/>
    <lineage>
        <taxon>Eukaryota</taxon>
        <taxon>Sar</taxon>
        <taxon>Alveolata</taxon>
        <taxon>Perkinsozoa</taxon>
        <taxon>Perkinsea</taxon>
        <taxon>Perkinsida</taxon>
        <taxon>Perkinsidae</taxon>
        <taxon>Perkinsus</taxon>
    </lineage>
</organism>
<dbReference type="RefSeq" id="XP_002786796.1">
    <property type="nucleotide sequence ID" value="XM_002786750.1"/>
</dbReference>
<name>C5KAD1_PERM5</name>
<accession>C5KAD1</accession>
<dbReference type="EMBL" id="GG671749">
    <property type="protein sequence ID" value="EER18592.1"/>
    <property type="molecule type" value="Genomic_DNA"/>
</dbReference>
<gene>
    <name evidence="3" type="ORF">Pmar_PMAR008922</name>
</gene>
<feature type="coiled-coil region" evidence="1">
    <location>
        <begin position="195"/>
        <end position="256"/>
    </location>
</feature>
<dbReference type="AlphaFoldDB" id="C5KAD1"/>
<keyword evidence="4" id="KW-1185">Reference proteome</keyword>
<proteinExistence type="predicted"/>
<feature type="transmembrane region" description="Helical" evidence="2">
    <location>
        <begin position="340"/>
        <end position="362"/>
    </location>
</feature>